<dbReference type="AlphaFoldDB" id="A0A975DGI1"/>
<gene>
    <name evidence="2" type="ORF">J5O05_15310</name>
</gene>
<dbReference type="SUPFAM" id="SSF52833">
    <property type="entry name" value="Thioredoxin-like"/>
    <property type="match status" value="1"/>
</dbReference>
<dbReference type="GO" id="GO:0016491">
    <property type="term" value="F:oxidoreductase activity"/>
    <property type="evidence" value="ECO:0007669"/>
    <property type="project" value="InterPro"/>
</dbReference>
<organism evidence="2 3">
    <name type="scientific">Pseudoalteromonas xiamenensis</name>
    <dbReference type="NCBI Taxonomy" id="882626"/>
    <lineage>
        <taxon>Bacteria</taxon>
        <taxon>Pseudomonadati</taxon>
        <taxon>Pseudomonadota</taxon>
        <taxon>Gammaproteobacteria</taxon>
        <taxon>Alteromonadales</taxon>
        <taxon>Pseudoalteromonadaceae</taxon>
        <taxon>Pseudoalteromonas</taxon>
    </lineage>
</organism>
<dbReference type="InterPro" id="IPR013766">
    <property type="entry name" value="Thioredoxin_domain"/>
</dbReference>
<feature type="domain" description="Thioredoxin" evidence="1">
    <location>
        <begin position="27"/>
        <end position="162"/>
    </location>
</feature>
<proteinExistence type="predicted"/>
<dbReference type="PANTHER" id="PTHR42852:SF13">
    <property type="entry name" value="PROTEIN DIPZ"/>
    <property type="match status" value="1"/>
</dbReference>
<dbReference type="InterPro" id="IPR000866">
    <property type="entry name" value="AhpC/TSA"/>
</dbReference>
<dbReference type="Pfam" id="PF00578">
    <property type="entry name" value="AhpC-TSA"/>
    <property type="match status" value="1"/>
</dbReference>
<dbReference type="PROSITE" id="PS51352">
    <property type="entry name" value="THIOREDOXIN_2"/>
    <property type="match status" value="1"/>
</dbReference>
<dbReference type="InterPro" id="IPR036249">
    <property type="entry name" value="Thioredoxin-like_sf"/>
</dbReference>
<evidence type="ECO:0000313" key="2">
    <source>
        <dbReference type="EMBL" id="QTH71159.1"/>
    </source>
</evidence>
<protein>
    <submittedName>
        <fullName evidence="2">TlpA family protein disulfide reductase</fullName>
    </submittedName>
</protein>
<dbReference type="GO" id="GO:0016209">
    <property type="term" value="F:antioxidant activity"/>
    <property type="evidence" value="ECO:0007669"/>
    <property type="project" value="InterPro"/>
</dbReference>
<dbReference type="EMBL" id="CP072133">
    <property type="protein sequence ID" value="QTH71159.1"/>
    <property type="molecule type" value="Genomic_DNA"/>
</dbReference>
<dbReference type="KEGG" id="pxi:J5O05_15310"/>
<dbReference type="InterPro" id="IPR050553">
    <property type="entry name" value="Thioredoxin_ResA/DsbE_sf"/>
</dbReference>
<evidence type="ECO:0000313" key="3">
    <source>
        <dbReference type="Proteomes" id="UP000664904"/>
    </source>
</evidence>
<dbReference type="PANTHER" id="PTHR42852">
    <property type="entry name" value="THIOL:DISULFIDE INTERCHANGE PROTEIN DSBE"/>
    <property type="match status" value="1"/>
</dbReference>
<dbReference type="CDD" id="cd02966">
    <property type="entry name" value="TlpA_like_family"/>
    <property type="match status" value="1"/>
</dbReference>
<keyword evidence="3" id="KW-1185">Reference proteome</keyword>
<dbReference type="RefSeq" id="WP_208842800.1">
    <property type="nucleotide sequence ID" value="NZ_CP072133.1"/>
</dbReference>
<accession>A0A975DGI1</accession>
<reference evidence="2" key="1">
    <citation type="submission" date="2021-03" db="EMBL/GenBank/DDBJ databases">
        <title>Complete Genome of Pseudoalteromonas xiamenensis STKMTI.2, a new potential marine bacterium producing anti-Vibrio compounds.</title>
        <authorList>
            <person name="Handayani D.P."/>
            <person name="Isnansetyo A."/>
            <person name="Istiqomah I."/>
            <person name="Jumina J."/>
        </authorList>
    </citation>
    <scope>NUCLEOTIDE SEQUENCE</scope>
    <source>
        <strain evidence="2">STKMTI.2</strain>
    </source>
</reference>
<evidence type="ECO:0000259" key="1">
    <source>
        <dbReference type="PROSITE" id="PS51352"/>
    </source>
</evidence>
<name>A0A975DGI1_9GAMM</name>
<dbReference type="Proteomes" id="UP000664904">
    <property type="component" value="Chromosome"/>
</dbReference>
<sequence length="162" mass="18406">MKSVLQYLLIILVFIGLSWWQSKDMLTTNDSPAPYFNLSTLQNPASRITLKALRGKQTVVYFFAPWCRICRYSMPNLEKLYVQGEVNAIAIALNYDSQDEVNAFAKSLSLTMPILLGTETTADDYRVTAFPSYYVINERLKITAKSVGYSSEVGLRIRSRVQ</sequence>
<dbReference type="Gene3D" id="3.40.30.10">
    <property type="entry name" value="Glutaredoxin"/>
    <property type="match status" value="1"/>
</dbReference>